<feature type="domain" description="USP" evidence="1">
    <location>
        <begin position="1"/>
        <end position="67"/>
    </location>
</feature>
<dbReference type="SUPFAM" id="SSF54001">
    <property type="entry name" value="Cysteine proteinases"/>
    <property type="match status" value="1"/>
</dbReference>
<organism evidence="2 3">
    <name type="scientific">Blepharisma stoltei</name>
    <dbReference type="NCBI Taxonomy" id="1481888"/>
    <lineage>
        <taxon>Eukaryota</taxon>
        <taxon>Sar</taxon>
        <taxon>Alveolata</taxon>
        <taxon>Ciliophora</taxon>
        <taxon>Postciliodesmatophora</taxon>
        <taxon>Heterotrichea</taxon>
        <taxon>Heterotrichida</taxon>
        <taxon>Blepharismidae</taxon>
        <taxon>Blepharisma</taxon>
    </lineage>
</organism>
<name>A0AAU9KH67_9CILI</name>
<comment type="caution">
    <text evidence="2">The sequence shown here is derived from an EMBL/GenBank/DDBJ whole genome shotgun (WGS) entry which is preliminary data.</text>
</comment>
<dbReference type="Gene3D" id="3.90.70.10">
    <property type="entry name" value="Cysteine proteinases"/>
    <property type="match status" value="1"/>
</dbReference>
<dbReference type="Proteomes" id="UP001162131">
    <property type="component" value="Unassembled WGS sequence"/>
</dbReference>
<evidence type="ECO:0000259" key="1">
    <source>
        <dbReference type="PROSITE" id="PS50235"/>
    </source>
</evidence>
<sequence length="69" mass="8467">MTCKHSWTHTEYYTYKLYGLICDYRRHFIAYTWDTNNWTEYNDLITRNASLQSIDMSHAYLAFYVISHK</sequence>
<evidence type="ECO:0000313" key="3">
    <source>
        <dbReference type="Proteomes" id="UP001162131"/>
    </source>
</evidence>
<dbReference type="InterPro" id="IPR038765">
    <property type="entry name" value="Papain-like_cys_pep_sf"/>
</dbReference>
<dbReference type="AlphaFoldDB" id="A0AAU9KH67"/>
<dbReference type="EMBL" id="CAJZBQ010000055">
    <property type="protein sequence ID" value="CAG9332603.1"/>
    <property type="molecule type" value="Genomic_DNA"/>
</dbReference>
<accession>A0AAU9KH67</accession>
<dbReference type="PROSITE" id="PS50235">
    <property type="entry name" value="USP_3"/>
    <property type="match status" value="1"/>
</dbReference>
<protein>
    <recommendedName>
        <fullName evidence="1">USP domain-containing protein</fullName>
    </recommendedName>
</protein>
<dbReference type="InterPro" id="IPR028889">
    <property type="entry name" value="USP"/>
</dbReference>
<reference evidence="2" key="1">
    <citation type="submission" date="2021-09" db="EMBL/GenBank/DDBJ databases">
        <authorList>
            <consortium name="AG Swart"/>
            <person name="Singh M."/>
            <person name="Singh A."/>
            <person name="Seah K."/>
            <person name="Emmerich C."/>
        </authorList>
    </citation>
    <scope>NUCLEOTIDE SEQUENCE</scope>
    <source>
        <strain evidence="2">ATCC30299</strain>
    </source>
</reference>
<proteinExistence type="predicted"/>
<keyword evidence="3" id="KW-1185">Reference proteome</keyword>
<gene>
    <name evidence="2" type="ORF">BSTOLATCC_MIC56897</name>
</gene>
<evidence type="ECO:0000313" key="2">
    <source>
        <dbReference type="EMBL" id="CAG9332603.1"/>
    </source>
</evidence>